<evidence type="ECO:0000256" key="2">
    <source>
        <dbReference type="ARBA" id="ARBA00004613"/>
    </source>
</evidence>
<feature type="domain" description="Crinkler effector protein N-terminal" evidence="4">
    <location>
        <begin position="3"/>
        <end position="101"/>
    </location>
</feature>
<dbReference type="AlphaFoldDB" id="A0A1Y2G6C8"/>
<evidence type="ECO:0000259" key="4">
    <source>
        <dbReference type="Pfam" id="PF20147"/>
    </source>
</evidence>
<sequence length="118" mass="12903">MTKLFCILDGHSTPFSVVVSPDDTVDDLKKAIKKEKEPEFDYIPADKLNLWHVSIVIGDDEDEKTITLSEHPDAKKLHATSEISEVFGSAPAKKTIHVIVQRPSQGSSAGTSSQVNSK</sequence>
<evidence type="ECO:0000313" key="5">
    <source>
        <dbReference type="EMBL" id="ORY97137.1"/>
    </source>
</evidence>
<gene>
    <name evidence="5" type="ORF">BCR41DRAFT_228771</name>
</gene>
<organism evidence="5 6">
    <name type="scientific">Lobosporangium transversale</name>
    <dbReference type="NCBI Taxonomy" id="64571"/>
    <lineage>
        <taxon>Eukaryota</taxon>
        <taxon>Fungi</taxon>
        <taxon>Fungi incertae sedis</taxon>
        <taxon>Mucoromycota</taxon>
        <taxon>Mortierellomycotina</taxon>
        <taxon>Mortierellomycetes</taxon>
        <taxon>Mortierellales</taxon>
        <taxon>Mortierellaceae</taxon>
        <taxon>Lobosporangium</taxon>
    </lineage>
</organism>
<proteinExistence type="predicted"/>
<name>A0A1Y2G6C8_9FUNG</name>
<dbReference type="EMBL" id="MCFF01000073">
    <property type="protein sequence ID" value="ORY97137.1"/>
    <property type="molecule type" value="Genomic_DNA"/>
</dbReference>
<dbReference type="RefSeq" id="XP_021875670.1">
    <property type="nucleotide sequence ID" value="XM_022020056.1"/>
</dbReference>
<protein>
    <recommendedName>
        <fullName evidence="4">Crinkler effector protein N-terminal domain-containing protein</fullName>
    </recommendedName>
</protein>
<reference evidence="5 6" key="1">
    <citation type="submission" date="2016-07" db="EMBL/GenBank/DDBJ databases">
        <title>Pervasive Adenine N6-methylation of Active Genes in Fungi.</title>
        <authorList>
            <consortium name="DOE Joint Genome Institute"/>
            <person name="Mondo S.J."/>
            <person name="Dannebaum R.O."/>
            <person name="Kuo R.C."/>
            <person name="Labutti K."/>
            <person name="Haridas S."/>
            <person name="Kuo A."/>
            <person name="Salamov A."/>
            <person name="Ahrendt S.R."/>
            <person name="Lipzen A."/>
            <person name="Sullivan W."/>
            <person name="Andreopoulos W.B."/>
            <person name="Clum A."/>
            <person name="Lindquist E."/>
            <person name="Daum C."/>
            <person name="Ramamoorthy G.K."/>
            <person name="Gryganskyi A."/>
            <person name="Culley D."/>
            <person name="Magnuson J.K."/>
            <person name="James T.Y."/>
            <person name="O'Malley M.A."/>
            <person name="Stajich J.E."/>
            <person name="Spatafora J.W."/>
            <person name="Visel A."/>
            <person name="Grigoriev I.V."/>
        </authorList>
    </citation>
    <scope>NUCLEOTIDE SEQUENCE [LARGE SCALE GENOMIC DNA]</scope>
    <source>
        <strain evidence="5 6">NRRL 3116</strain>
    </source>
</reference>
<evidence type="ECO:0000313" key="6">
    <source>
        <dbReference type="Proteomes" id="UP000193648"/>
    </source>
</evidence>
<accession>A0A1Y2G6C8</accession>
<keyword evidence="3" id="KW-0964">Secreted</keyword>
<keyword evidence="6" id="KW-1185">Reference proteome</keyword>
<dbReference type="GO" id="GO:0043657">
    <property type="term" value="C:host cell"/>
    <property type="evidence" value="ECO:0007669"/>
    <property type="project" value="UniProtKB-SubCell"/>
</dbReference>
<dbReference type="GeneID" id="33561900"/>
<dbReference type="Gene3D" id="3.10.20.90">
    <property type="entry name" value="Phosphatidylinositol 3-kinase Catalytic Subunit, Chain A, domain 1"/>
    <property type="match status" value="1"/>
</dbReference>
<dbReference type="OrthoDB" id="2304312at2759"/>
<dbReference type="GO" id="GO:0005576">
    <property type="term" value="C:extracellular region"/>
    <property type="evidence" value="ECO:0007669"/>
    <property type="project" value="UniProtKB-SubCell"/>
</dbReference>
<dbReference type="Proteomes" id="UP000193648">
    <property type="component" value="Unassembled WGS sequence"/>
</dbReference>
<dbReference type="Pfam" id="PF20147">
    <property type="entry name" value="Crinkler"/>
    <property type="match status" value="1"/>
</dbReference>
<evidence type="ECO:0000256" key="1">
    <source>
        <dbReference type="ARBA" id="ARBA00004340"/>
    </source>
</evidence>
<dbReference type="InParanoid" id="A0A1Y2G6C8"/>
<dbReference type="SUPFAM" id="SSF54236">
    <property type="entry name" value="Ubiquitin-like"/>
    <property type="match status" value="1"/>
</dbReference>
<comment type="caution">
    <text evidence="5">The sequence shown here is derived from an EMBL/GenBank/DDBJ whole genome shotgun (WGS) entry which is preliminary data.</text>
</comment>
<comment type="subcellular location">
    <subcellularLocation>
        <location evidence="1">Host cell</location>
    </subcellularLocation>
    <subcellularLocation>
        <location evidence="2">Secreted</location>
    </subcellularLocation>
</comment>
<evidence type="ECO:0000256" key="3">
    <source>
        <dbReference type="ARBA" id="ARBA00022525"/>
    </source>
</evidence>
<dbReference type="InterPro" id="IPR045379">
    <property type="entry name" value="Crinkler_N"/>
</dbReference>
<dbReference type="InterPro" id="IPR029071">
    <property type="entry name" value="Ubiquitin-like_domsf"/>
</dbReference>